<dbReference type="PANTHER" id="PTHR43493:SF5">
    <property type="entry name" value="DNA GYRASE SUBUNIT A, CHLOROPLASTIC_MITOCHONDRIAL"/>
    <property type="match status" value="1"/>
</dbReference>
<comment type="similarity">
    <text evidence="2">Belongs to the type II topoisomerase GyrA/ParC subunit family.</text>
</comment>
<evidence type="ECO:0000256" key="2">
    <source>
        <dbReference type="ARBA" id="ARBA00008263"/>
    </source>
</evidence>
<feature type="domain" description="Topo IIA-type catalytic" evidence="10">
    <location>
        <begin position="43"/>
        <end position="510"/>
    </location>
</feature>
<dbReference type="Pfam" id="PF03989">
    <property type="entry name" value="DNA_gyraseA_C"/>
    <property type="match status" value="2"/>
</dbReference>
<dbReference type="InterPro" id="IPR006691">
    <property type="entry name" value="GyrA/parC_rep"/>
</dbReference>
<dbReference type="InterPro" id="IPR013760">
    <property type="entry name" value="Topo_IIA-like_dom_sf"/>
</dbReference>
<dbReference type="FunFam" id="1.10.268.10:FF:000001">
    <property type="entry name" value="DNA gyrase subunit A"/>
    <property type="match status" value="1"/>
</dbReference>
<dbReference type="Gene3D" id="2.120.10.90">
    <property type="entry name" value="DNA gyrase/topoisomerase IV, subunit A, C-terminal"/>
    <property type="match status" value="1"/>
</dbReference>
<evidence type="ECO:0000256" key="6">
    <source>
        <dbReference type="ARBA" id="ARBA00023235"/>
    </source>
</evidence>
<proteinExistence type="inferred from homology"/>
<evidence type="ECO:0000313" key="12">
    <source>
        <dbReference type="Proteomes" id="UP000199086"/>
    </source>
</evidence>
<dbReference type="InterPro" id="IPR050220">
    <property type="entry name" value="Type_II_DNA_Topoisomerases"/>
</dbReference>
<dbReference type="NCBIfam" id="NF004044">
    <property type="entry name" value="PRK05561.1"/>
    <property type="match status" value="1"/>
</dbReference>
<dbReference type="InterPro" id="IPR013758">
    <property type="entry name" value="Topo_IIA_A/C_ab"/>
</dbReference>
<keyword evidence="12" id="KW-1185">Reference proteome</keyword>
<dbReference type="GO" id="GO:0005524">
    <property type="term" value="F:ATP binding"/>
    <property type="evidence" value="ECO:0007669"/>
    <property type="project" value="InterPro"/>
</dbReference>
<dbReference type="InterPro" id="IPR013757">
    <property type="entry name" value="Topo_IIA_A_a_sf"/>
</dbReference>
<dbReference type="EC" id="5.6.2.2" evidence="3"/>
<dbReference type="SUPFAM" id="SSF101904">
    <property type="entry name" value="GyrA/ParC C-terminal domain-like"/>
    <property type="match status" value="1"/>
</dbReference>
<keyword evidence="4 7" id="KW-0799">Topoisomerase</keyword>
<dbReference type="GO" id="GO:0006265">
    <property type="term" value="P:DNA topological change"/>
    <property type="evidence" value="ECO:0007669"/>
    <property type="project" value="UniProtKB-UniRule"/>
</dbReference>
<dbReference type="CDD" id="cd00187">
    <property type="entry name" value="TOP4c"/>
    <property type="match status" value="1"/>
</dbReference>
<dbReference type="FunFam" id="3.30.1360.40:FF:000002">
    <property type="entry name" value="DNA gyrase subunit A"/>
    <property type="match status" value="1"/>
</dbReference>
<dbReference type="PROSITE" id="PS52040">
    <property type="entry name" value="TOPO_IIA"/>
    <property type="match status" value="1"/>
</dbReference>
<evidence type="ECO:0000256" key="9">
    <source>
        <dbReference type="SAM" id="MobiDB-lite"/>
    </source>
</evidence>
<dbReference type="SMART" id="SM00434">
    <property type="entry name" value="TOP4c"/>
    <property type="match status" value="1"/>
</dbReference>
<accession>A0A1G6GQI7</accession>
<keyword evidence="8" id="KW-0175">Coiled coil</keyword>
<feature type="active site" description="O-(5'-phospho-DNA)-tyrosine intermediate" evidence="7">
    <location>
        <position position="130"/>
    </location>
</feature>
<dbReference type="RefSeq" id="WP_092608930.1">
    <property type="nucleotide sequence ID" value="NZ_FMYF01000004.1"/>
</dbReference>
<dbReference type="GO" id="GO:0009330">
    <property type="term" value="C:DNA topoisomerase type II (double strand cut, ATP-hydrolyzing) complex"/>
    <property type="evidence" value="ECO:0007669"/>
    <property type="project" value="TreeGrafter"/>
</dbReference>
<comment type="catalytic activity">
    <reaction evidence="1 7">
        <text>ATP-dependent breakage, passage and rejoining of double-stranded DNA.</text>
        <dbReference type="EC" id="5.6.2.2"/>
    </reaction>
</comment>
<evidence type="ECO:0000256" key="7">
    <source>
        <dbReference type="PROSITE-ProRule" id="PRU01384"/>
    </source>
</evidence>
<gene>
    <name evidence="11" type="ORF">GA0111570_104246</name>
</gene>
<evidence type="ECO:0000313" key="11">
    <source>
        <dbReference type="EMBL" id="SDB84103.1"/>
    </source>
</evidence>
<dbReference type="GO" id="GO:0005737">
    <property type="term" value="C:cytoplasm"/>
    <property type="evidence" value="ECO:0007669"/>
    <property type="project" value="TreeGrafter"/>
</dbReference>
<keyword evidence="5 7" id="KW-0238">DNA-binding</keyword>
<evidence type="ECO:0000256" key="5">
    <source>
        <dbReference type="ARBA" id="ARBA00023125"/>
    </source>
</evidence>
<dbReference type="AlphaFoldDB" id="A0A1G6GQI7"/>
<name>A0A1G6GQI7_9ACTN</name>
<reference evidence="11 12" key="1">
    <citation type="submission" date="2016-06" db="EMBL/GenBank/DDBJ databases">
        <authorList>
            <person name="Olsen C.W."/>
            <person name="Carey S."/>
            <person name="Hinshaw L."/>
            <person name="Karasin A.I."/>
        </authorList>
    </citation>
    <scope>NUCLEOTIDE SEQUENCE [LARGE SCALE GENOMIC DNA]</scope>
    <source>
        <strain evidence="11 12">LZ-22</strain>
    </source>
</reference>
<protein>
    <recommendedName>
        <fullName evidence="3">DNA topoisomerase (ATP-hydrolyzing)</fullName>
        <ecNumber evidence="3">5.6.2.2</ecNumber>
    </recommendedName>
</protein>
<dbReference type="STRING" id="1577474.GA0111570_104246"/>
<feature type="region of interest" description="Disordered" evidence="9">
    <location>
        <begin position="819"/>
        <end position="847"/>
    </location>
</feature>
<evidence type="ECO:0000256" key="1">
    <source>
        <dbReference type="ARBA" id="ARBA00000185"/>
    </source>
</evidence>
<dbReference type="Pfam" id="PF00521">
    <property type="entry name" value="DNA_topoisoIV"/>
    <property type="match status" value="1"/>
</dbReference>
<dbReference type="Gene3D" id="1.10.268.10">
    <property type="entry name" value="Topoisomerase, domain 3"/>
    <property type="match status" value="1"/>
</dbReference>
<dbReference type="Gene3D" id="3.30.1360.40">
    <property type="match status" value="1"/>
</dbReference>
<dbReference type="Gene3D" id="3.90.199.10">
    <property type="entry name" value="Topoisomerase II, domain 5"/>
    <property type="match status" value="1"/>
</dbReference>
<dbReference type="SUPFAM" id="SSF56719">
    <property type="entry name" value="Type II DNA topoisomerase"/>
    <property type="match status" value="1"/>
</dbReference>
<dbReference type="EMBL" id="FMYF01000004">
    <property type="protein sequence ID" value="SDB84103.1"/>
    <property type="molecule type" value="Genomic_DNA"/>
</dbReference>
<evidence type="ECO:0000259" key="10">
    <source>
        <dbReference type="PROSITE" id="PS52040"/>
    </source>
</evidence>
<dbReference type="Proteomes" id="UP000199086">
    <property type="component" value="Unassembled WGS sequence"/>
</dbReference>
<evidence type="ECO:0000256" key="3">
    <source>
        <dbReference type="ARBA" id="ARBA00012895"/>
    </source>
</evidence>
<dbReference type="GO" id="GO:0003677">
    <property type="term" value="F:DNA binding"/>
    <property type="evidence" value="ECO:0007669"/>
    <property type="project" value="UniProtKB-UniRule"/>
</dbReference>
<dbReference type="InterPro" id="IPR035516">
    <property type="entry name" value="Gyrase/topoIV_suA_C"/>
</dbReference>
<organism evidence="11 12">
    <name type="scientific">Raineyella antarctica</name>
    <dbReference type="NCBI Taxonomy" id="1577474"/>
    <lineage>
        <taxon>Bacteria</taxon>
        <taxon>Bacillati</taxon>
        <taxon>Actinomycetota</taxon>
        <taxon>Actinomycetes</taxon>
        <taxon>Propionibacteriales</taxon>
        <taxon>Propionibacteriaceae</taxon>
        <taxon>Raineyella</taxon>
    </lineage>
</organism>
<evidence type="ECO:0000256" key="4">
    <source>
        <dbReference type="ARBA" id="ARBA00023029"/>
    </source>
</evidence>
<feature type="coiled-coil region" evidence="8">
    <location>
        <begin position="445"/>
        <end position="479"/>
    </location>
</feature>
<dbReference type="PANTHER" id="PTHR43493">
    <property type="entry name" value="DNA GYRASE/TOPOISOMERASE SUBUNIT A"/>
    <property type="match status" value="1"/>
</dbReference>
<dbReference type="InterPro" id="IPR002205">
    <property type="entry name" value="Topo_IIA_dom_A"/>
</dbReference>
<keyword evidence="6 7" id="KW-0413">Isomerase</keyword>
<dbReference type="GO" id="GO:0034335">
    <property type="term" value="F:DNA negative supercoiling activity"/>
    <property type="evidence" value="ECO:0007669"/>
    <property type="project" value="UniProtKB-ARBA"/>
</dbReference>
<sequence length="847" mass="91128">MARRSTPVIDDEFEEHVIDVDVSDEMQSSFLEYAYSVIYARALPDARDGLKPVQRRILYSMNEMGLRPDRAHVKCARVVGEVMGKYHPHGDTAIYDTLVRLGQPWAMRLPMIDSHGNFGSLDAGPAAMRYTEARMAPVALAMTEGMDLDTVDFRPNYDGHETEPAVMPASFPNLLVNGSTGIAVGMATNIPPHNLIEVVHALRHLLAHPDADLDAIMRFIPGPDFPTGGTIVGLDGIREAYETGRGSLKVRAKARIEQVTARKKGIVVTELPYMIGPEKIIEQIKVLVQGKKLQGISDVKDLSDLQHPTRLVVEVKNGFNPEALLEQLYKKTKLEDSFGINTVALVDGQPRTLSLIEALQVYLEHRLEVTLRRALFQRAKAEDRLHLVEGLLLAILDIDDVIAIIRQADDAAAARARLMEAFELSEVQANYILDMQLRRLTKFSRIELEGERDELAARIAELTELIDSEERRREEVGNDLLAVAKQYGDARRTVLLSAAGVSAAATSTPLEVADDPCWVVASATGLLARTTDDSPLPADGPRTHHDVIAAIVRTSARSEVGVVTSTGRLLKLPALDLPTLPRTAAAPDLQGGSRLSELLALQPGEEFRALVPLRADSPGLAVGTRQGVVKVIRPEILGKPEWEIIRLEAGDEVAGAVWLDGAADSSLCFITSDAQLLHFPVSSVRAQGRTGGGIAGIKLSAGARVIWFGAVPRDDSVVVTVAAAGDSLGVDAGTVKVARFEEFPPKGRATMGVRCHRFLRGETALQQAWAGPAPAIACAASGSPIDLPPADGKRDGSGVPVAQPILAIGTRTFALTDDAPATGSAADDFSGEQESLLEGDGSSADTE</sequence>
<dbReference type="OrthoDB" id="9806486at2"/>
<evidence type="ECO:0000256" key="8">
    <source>
        <dbReference type="SAM" id="Coils"/>
    </source>
</evidence>